<dbReference type="InterPro" id="IPR016667">
    <property type="entry name" value="Caps_polysacc_synth_CpsB/CapC"/>
</dbReference>
<name>A0A1G5S4Y8_9FIRM</name>
<dbReference type="GO" id="GO:0030145">
    <property type="term" value="F:manganese ion binding"/>
    <property type="evidence" value="ECO:0007669"/>
    <property type="project" value="InterPro"/>
</dbReference>
<keyword evidence="4" id="KW-0904">Protein phosphatase</keyword>
<dbReference type="EMBL" id="FMWL01000018">
    <property type="protein sequence ID" value="SCZ81386.1"/>
    <property type="molecule type" value="Genomic_DNA"/>
</dbReference>
<evidence type="ECO:0000313" key="6">
    <source>
        <dbReference type="EMBL" id="SCZ81386.1"/>
    </source>
</evidence>
<evidence type="ECO:0000256" key="4">
    <source>
        <dbReference type="ARBA" id="ARBA00022912"/>
    </source>
</evidence>
<dbReference type="GO" id="GO:0004725">
    <property type="term" value="F:protein tyrosine phosphatase activity"/>
    <property type="evidence" value="ECO:0007669"/>
    <property type="project" value="UniProtKB-EC"/>
</dbReference>
<dbReference type="STRING" id="1120920.SAMN03080599_02768"/>
<dbReference type="PANTHER" id="PTHR39181">
    <property type="entry name" value="TYROSINE-PROTEIN PHOSPHATASE YWQE"/>
    <property type="match status" value="1"/>
</dbReference>
<comment type="similarity">
    <text evidence="1">Belongs to the metallo-dependent hydrolases superfamily. CpsB/CapC family.</text>
</comment>
<dbReference type="AlphaFoldDB" id="A0A1G5S4Y8"/>
<dbReference type="EC" id="3.1.3.48" evidence="2"/>
<evidence type="ECO:0000256" key="2">
    <source>
        <dbReference type="ARBA" id="ARBA00013064"/>
    </source>
</evidence>
<accession>A0A1G5S4Y8</accession>
<gene>
    <name evidence="6" type="ORF">SAMN03080599_02768</name>
</gene>
<sequence>MYDFNSHLFPHIPGDNGSKSYDMAYRMAKQTVSAGFNHVLSTSRFVAGEPFGKREDLQAVARTLSKFLRGKGMELEIVPAHKAYLNPELLQHIMNREVALLANRYLLAELPKTGQIGEALSLITELSEKNIDVVITDPEQCSAIIENPKLAVALIERGAYLQLNLNSLKHPRSRVFKTSKTLLNNQMYHFIGTDANSDTDCSPLVHNELEILINMVSRSYFDQISKSNPQRAFIGGTVENNHDSSWTSFDRKLIQPAKHSLWQRLGAAIFAQEFESF</sequence>
<comment type="catalytic activity">
    <reaction evidence="5">
        <text>O-phospho-L-tyrosyl-[protein] + H2O = L-tyrosyl-[protein] + phosphate</text>
        <dbReference type="Rhea" id="RHEA:10684"/>
        <dbReference type="Rhea" id="RHEA-COMP:10136"/>
        <dbReference type="Rhea" id="RHEA-COMP:20101"/>
        <dbReference type="ChEBI" id="CHEBI:15377"/>
        <dbReference type="ChEBI" id="CHEBI:43474"/>
        <dbReference type="ChEBI" id="CHEBI:46858"/>
        <dbReference type="ChEBI" id="CHEBI:61978"/>
        <dbReference type="EC" id="3.1.3.48"/>
    </reaction>
</comment>
<dbReference type="Proteomes" id="UP000199208">
    <property type="component" value="Unassembled WGS sequence"/>
</dbReference>
<evidence type="ECO:0000256" key="3">
    <source>
        <dbReference type="ARBA" id="ARBA00022801"/>
    </source>
</evidence>
<reference evidence="6 7" key="1">
    <citation type="submission" date="2016-10" db="EMBL/GenBank/DDBJ databases">
        <authorList>
            <person name="de Groot N.N."/>
        </authorList>
    </citation>
    <scope>NUCLEOTIDE SEQUENCE [LARGE SCALE GENOMIC DNA]</scope>
    <source>
        <strain evidence="6 7">DSM 2784</strain>
    </source>
</reference>
<keyword evidence="7" id="KW-1185">Reference proteome</keyword>
<evidence type="ECO:0000313" key="7">
    <source>
        <dbReference type="Proteomes" id="UP000199208"/>
    </source>
</evidence>
<dbReference type="OrthoDB" id="9788539at2"/>
<dbReference type="Pfam" id="PF19567">
    <property type="entry name" value="CpsB_CapC"/>
    <property type="match status" value="1"/>
</dbReference>
<organism evidence="6 7">
    <name type="scientific">Acidaminobacter hydrogenoformans DSM 2784</name>
    <dbReference type="NCBI Taxonomy" id="1120920"/>
    <lineage>
        <taxon>Bacteria</taxon>
        <taxon>Bacillati</taxon>
        <taxon>Bacillota</taxon>
        <taxon>Clostridia</taxon>
        <taxon>Peptostreptococcales</taxon>
        <taxon>Acidaminobacteraceae</taxon>
        <taxon>Acidaminobacter</taxon>
    </lineage>
</organism>
<dbReference type="RefSeq" id="WP_092592482.1">
    <property type="nucleotide sequence ID" value="NZ_FMWL01000018.1"/>
</dbReference>
<keyword evidence="3" id="KW-0378">Hydrolase</keyword>
<dbReference type="PANTHER" id="PTHR39181:SF1">
    <property type="entry name" value="TYROSINE-PROTEIN PHOSPHATASE YWQE"/>
    <property type="match status" value="1"/>
</dbReference>
<dbReference type="Gene3D" id="3.20.20.140">
    <property type="entry name" value="Metal-dependent hydrolases"/>
    <property type="match status" value="1"/>
</dbReference>
<evidence type="ECO:0000256" key="5">
    <source>
        <dbReference type="ARBA" id="ARBA00051722"/>
    </source>
</evidence>
<proteinExistence type="inferred from homology"/>
<protein>
    <recommendedName>
        <fullName evidence="2">protein-tyrosine-phosphatase</fullName>
        <ecNumber evidence="2">3.1.3.48</ecNumber>
    </recommendedName>
</protein>
<evidence type="ECO:0000256" key="1">
    <source>
        <dbReference type="ARBA" id="ARBA00005750"/>
    </source>
</evidence>